<dbReference type="OrthoDB" id="9814618at2"/>
<evidence type="ECO:0000313" key="10">
    <source>
        <dbReference type="Proteomes" id="UP000316313"/>
    </source>
</evidence>
<dbReference type="GO" id="GO:0005737">
    <property type="term" value="C:cytoplasm"/>
    <property type="evidence" value="ECO:0007669"/>
    <property type="project" value="TreeGrafter"/>
</dbReference>
<keyword evidence="6 7" id="KW-0676">Redox-active center</keyword>
<evidence type="ECO:0000256" key="3">
    <source>
        <dbReference type="ARBA" id="ARBA00022448"/>
    </source>
</evidence>
<dbReference type="PANTHER" id="PTHR45694:SF18">
    <property type="entry name" value="GLUTAREDOXIN-1-RELATED"/>
    <property type="match status" value="1"/>
</dbReference>
<name>A0A4Y6UI95_9PROT</name>
<evidence type="ECO:0000256" key="5">
    <source>
        <dbReference type="ARBA" id="ARBA00023157"/>
    </source>
</evidence>
<dbReference type="PROSITE" id="PS00195">
    <property type="entry name" value="GLUTAREDOXIN_1"/>
    <property type="match status" value="1"/>
</dbReference>
<dbReference type="SUPFAM" id="SSF52833">
    <property type="entry name" value="Thioredoxin-like"/>
    <property type="match status" value="1"/>
</dbReference>
<evidence type="ECO:0000259" key="8">
    <source>
        <dbReference type="Pfam" id="PF00462"/>
    </source>
</evidence>
<evidence type="ECO:0000256" key="1">
    <source>
        <dbReference type="ARBA" id="ARBA00002549"/>
    </source>
</evidence>
<dbReference type="GO" id="GO:0045454">
    <property type="term" value="P:cell redox homeostasis"/>
    <property type="evidence" value="ECO:0007669"/>
    <property type="project" value="InterPro"/>
</dbReference>
<accession>A0A4Y6UI95</accession>
<dbReference type="InterPro" id="IPR011900">
    <property type="entry name" value="GRX_bact"/>
</dbReference>
<evidence type="ECO:0000256" key="6">
    <source>
        <dbReference type="ARBA" id="ARBA00023284"/>
    </source>
</evidence>
<keyword evidence="7" id="KW-0963">Cytoplasm</keyword>
<dbReference type="KEGG" id="ssam:E3D00_00215"/>
<keyword evidence="4 7" id="KW-0249">Electron transport</keyword>
<dbReference type="AlphaFoldDB" id="A0A4Y6UI95"/>
<dbReference type="GO" id="GO:0015038">
    <property type="term" value="F:glutathione disulfide oxidoreductase activity"/>
    <property type="evidence" value="ECO:0007669"/>
    <property type="project" value="UniProtKB-UniRule"/>
</dbReference>
<reference evidence="9 10" key="1">
    <citation type="submission" date="2019-03" db="EMBL/GenBank/DDBJ databases">
        <title>The complete genome sequence of Swingsia samuiensis NBRC107927(T).</title>
        <authorList>
            <person name="Chua K.-O."/>
            <person name="Chan K.-G."/>
            <person name="See-Too W.-S."/>
        </authorList>
    </citation>
    <scope>NUCLEOTIDE SEQUENCE [LARGE SCALE GENOMIC DNA]</scope>
    <source>
        <strain evidence="9 10">AH83</strain>
    </source>
</reference>
<dbReference type="Gene3D" id="3.40.30.10">
    <property type="entry name" value="Glutaredoxin"/>
    <property type="match status" value="1"/>
</dbReference>
<dbReference type="InterPro" id="IPR002109">
    <property type="entry name" value="Glutaredoxin"/>
</dbReference>
<dbReference type="PROSITE" id="PS51354">
    <property type="entry name" value="GLUTAREDOXIN_2"/>
    <property type="match status" value="1"/>
</dbReference>
<dbReference type="InterPro" id="IPR036249">
    <property type="entry name" value="Thioredoxin-like_sf"/>
</dbReference>
<dbReference type="InterPro" id="IPR011767">
    <property type="entry name" value="GLR_AS"/>
</dbReference>
<feature type="domain" description="Glutaredoxin" evidence="8">
    <location>
        <begin position="4"/>
        <end position="61"/>
    </location>
</feature>
<keyword evidence="10" id="KW-1185">Reference proteome</keyword>
<comment type="function">
    <text evidence="1 7">Has a glutathione-disulfide oxidoreductase activity in the presence of NADPH and glutathione reductase. Reduces low molecular weight disulfides and proteins.</text>
</comment>
<proteinExistence type="inferred from homology"/>
<comment type="similarity">
    <text evidence="2 7">Belongs to the glutaredoxin family.</text>
</comment>
<evidence type="ECO:0000313" key="9">
    <source>
        <dbReference type="EMBL" id="QDH16166.1"/>
    </source>
</evidence>
<evidence type="ECO:0000256" key="4">
    <source>
        <dbReference type="ARBA" id="ARBA00022982"/>
    </source>
</evidence>
<dbReference type="InterPro" id="IPR014025">
    <property type="entry name" value="Glutaredoxin_subgr"/>
</dbReference>
<dbReference type="GO" id="GO:0034599">
    <property type="term" value="P:cellular response to oxidative stress"/>
    <property type="evidence" value="ECO:0007669"/>
    <property type="project" value="TreeGrafter"/>
</dbReference>
<keyword evidence="3 7" id="KW-0813">Transport</keyword>
<organism evidence="9 10">
    <name type="scientific">Swingsia samuiensis</name>
    <dbReference type="NCBI Taxonomy" id="1293412"/>
    <lineage>
        <taxon>Bacteria</taxon>
        <taxon>Pseudomonadati</taxon>
        <taxon>Pseudomonadota</taxon>
        <taxon>Alphaproteobacteria</taxon>
        <taxon>Acetobacterales</taxon>
        <taxon>Acetobacteraceae</taxon>
        <taxon>Swingsia</taxon>
    </lineage>
</organism>
<dbReference type="RefSeq" id="WP_141458857.1">
    <property type="nucleotide sequence ID" value="NZ_CP038141.1"/>
</dbReference>
<dbReference type="Pfam" id="PF00462">
    <property type="entry name" value="Glutaredoxin"/>
    <property type="match status" value="1"/>
</dbReference>
<dbReference type="Proteomes" id="UP000316313">
    <property type="component" value="Chromosome"/>
</dbReference>
<dbReference type="PANTHER" id="PTHR45694">
    <property type="entry name" value="GLUTAREDOXIN 2"/>
    <property type="match status" value="1"/>
</dbReference>
<dbReference type="PRINTS" id="PR00160">
    <property type="entry name" value="GLUTAREDOXIN"/>
</dbReference>
<protein>
    <recommendedName>
        <fullName evidence="7">Glutaredoxin</fullName>
    </recommendedName>
</protein>
<sequence length="87" mass="9557">MPKIEIFTQPGCPFCVRAVSLLKEKKVDFQEINAPHGTKEREESIERSGKRTVPQTFVDGQALGGCDDLISLDRSGKLDSLLGLSHS</sequence>
<dbReference type="EMBL" id="CP038141">
    <property type="protein sequence ID" value="QDH16166.1"/>
    <property type="molecule type" value="Genomic_DNA"/>
</dbReference>
<dbReference type="NCBIfam" id="TIGR02181">
    <property type="entry name" value="GRX_bact"/>
    <property type="match status" value="1"/>
</dbReference>
<evidence type="ECO:0000256" key="2">
    <source>
        <dbReference type="ARBA" id="ARBA00007787"/>
    </source>
</evidence>
<gene>
    <name evidence="9" type="primary">grxC</name>
    <name evidence="9" type="ORF">E3D00_00215</name>
</gene>
<keyword evidence="5" id="KW-1015">Disulfide bond</keyword>
<dbReference type="CDD" id="cd03418">
    <property type="entry name" value="GRX_GRXb_1_3_like"/>
    <property type="match status" value="1"/>
</dbReference>
<evidence type="ECO:0000256" key="7">
    <source>
        <dbReference type="RuleBase" id="RU364065"/>
    </source>
</evidence>